<gene>
    <name evidence="1" type="ORF">RDI58_025322</name>
</gene>
<keyword evidence="2" id="KW-1185">Reference proteome</keyword>
<evidence type="ECO:0000313" key="2">
    <source>
        <dbReference type="Proteomes" id="UP001371456"/>
    </source>
</evidence>
<proteinExistence type="predicted"/>
<organism evidence="1 2">
    <name type="scientific">Solanum bulbocastanum</name>
    <name type="common">Wild potato</name>
    <dbReference type="NCBI Taxonomy" id="147425"/>
    <lineage>
        <taxon>Eukaryota</taxon>
        <taxon>Viridiplantae</taxon>
        <taxon>Streptophyta</taxon>
        <taxon>Embryophyta</taxon>
        <taxon>Tracheophyta</taxon>
        <taxon>Spermatophyta</taxon>
        <taxon>Magnoliopsida</taxon>
        <taxon>eudicotyledons</taxon>
        <taxon>Gunneridae</taxon>
        <taxon>Pentapetalae</taxon>
        <taxon>asterids</taxon>
        <taxon>lamiids</taxon>
        <taxon>Solanales</taxon>
        <taxon>Solanaceae</taxon>
        <taxon>Solanoideae</taxon>
        <taxon>Solaneae</taxon>
        <taxon>Solanum</taxon>
    </lineage>
</organism>
<reference evidence="1 2" key="1">
    <citation type="submission" date="2024-02" db="EMBL/GenBank/DDBJ databases">
        <title>de novo genome assembly of Solanum bulbocastanum strain 11H21.</title>
        <authorList>
            <person name="Hosaka A.J."/>
        </authorList>
    </citation>
    <scope>NUCLEOTIDE SEQUENCE [LARGE SCALE GENOMIC DNA]</scope>
    <source>
        <tissue evidence="1">Young leaves</tissue>
    </source>
</reference>
<dbReference type="Proteomes" id="UP001371456">
    <property type="component" value="Unassembled WGS sequence"/>
</dbReference>
<accession>A0AAN8SZV9</accession>
<protein>
    <submittedName>
        <fullName evidence="1">Uncharacterized protein</fullName>
    </submittedName>
</protein>
<dbReference type="EMBL" id="JBANQN010000010">
    <property type="protein sequence ID" value="KAK6778604.1"/>
    <property type="molecule type" value="Genomic_DNA"/>
</dbReference>
<dbReference type="AlphaFoldDB" id="A0AAN8SZV9"/>
<comment type="caution">
    <text evidence="1">The sequence shown here is derived from an EMBL/GenBank/DDBJ whole genome shotgun (WGS) entry which is preliminary data.</text>
</comment>
<evidence type="ECO:0000313" key="1">
    <source>
        <dbReference type="EMBL" id="KAK6778604.1"/>
    </source>
</evidence>
<name>A0AAN8SZV9_SOLBU</name>
<sequence length="33" mass="3615">MGITMFPTVEKCTSEGREKETVVADLDGTLLRS</sequence>